<feature type="non-terminal residue" evidence="1">
    <location>
        <position position="1"/>
    </location>
</feature>
<reference evidence="1 2" key="1">
    <citation type="journal article" date="2019" name="Sci. Rep.">
        <title>A high-quality genome of Eragrostis curvula grass provides insights into Poaceae evolution and supports new strategies to enhance forage quality.</title>
        <authorList>
            <person name="Carballo J."/>
            <person name="Santos B.A.C.M."/>
            <person name="Zappacosta D."/>
            <person name="Garbus I."/>
            <person name="Selva J.P."/>
            <person name="Gallo C.A."/>
            <person name="Diaz A."/>
            <person name="Albertini E."/>
            <person name="Caccamo M."/>
            <person name="Echenique V."/>
        </authorList>
    </citation>
    <scope>NUCLEOTIDE SEQUENCE [LARGE SCALE GENOMIC DNA]</scope>
    <source>
        <strain evidence="2">cv. Victoria</strain>
        <tissue evidence="1">Leaf</tissue>
    </source>
</reference>
<keyword evidence="2" id="KW-1185">Reference proteome</keyword>
<comment type="caution">
    <text evidence="1">The sequence shown here is derived from an EMBL/GenBank/DDBJ whole genome shotgun (WGS) entry which is preliminary data.</text>
</comment>
<proteinExistence type="predicted"/>
<evidence type="ECO:0000313" key="2">
    <source>
        <dbReference type="Proteomes" id="UP000324897"/>
    </source>
</evidence>
<dbReference type="Gramene" id="TVU13798">
    <property type="protein sequence ID" value="TVU13798"/>
    <property type="gene ID" value="EJB05_37226"/>
</dbReference>
<organism evidence="1 2">
    <name type="scientific">Eragrostis curvula</name>
    <name type="common">weeping love grass</name>
    <dbReference type="NCBI Taxonomy" id="38414"/>
    <lineage>
        <taxon>Eukaryota</taxon>
        <taxon>Viridiplantae</taxon>
        <taxon>Streptophyta</taxon>
        <taxon>Embryophyta</taxon>
        <taxon>Tracheophyta</taxon>
        <taxon>Spermatophyta</taxon>
        <taxon>Magnoliopsida</taxon>
        <taxon>Liliopsida</taxon>
        <taxon>Poales</taxon>
        <taxon>Poaceae</taxon>
        <taxon>PACMAD clade</taxon>
        <taxon>Chloridoideae</taxon>
        <taxon>Eragrostideae</taxon>
        <taxon>Eragrostidinae</taxon>
        <taxon>Eragrostis</taxon>
    </lineage>
</organism>
<name>A0A5J9TSH2_9POAL</name>
<protein>
    <submittedName>
        <fullName evidence="1">Uncharacterized protein</fullName>
    </submittedName>
</protein>
<dbReference type="Proteomes" id="UP000324897">
    <property type="component" value="Unassembled WGS sequence"/>
</dbReference>
<dbReference type="AlphaFoldDB" id="A0A5J9TSH2"/>
<sequence>MSKRLAVDVCSVRVCTLSGELVFGMLHLPDLPKAMSHALVLATKKRSFHAWLATGKVGHWKEKGSSDKQPRELDVFQMQIFFISIYETSDGNCVYCSNKQK</sequence>
<gene>
    <name evidence="1" type="ORF">EJB05_37226</name>
</gene>
<evidence type="ECO:0000313" key="1">
    <source>
        <dbReference type="EMBL" id="TVU13798.1"/>
    </source>
</evidence>
<accession>A0A5J9TSH2</accession>
<dbReference type="EMBL" id="RWGY01000031">
    <property type="protein sequence ID" value="TVU13798.1"/>
    <property type="molecule type" value="Genomic_DNA"/>
</dbReference>